<proteinExistence type="predicted"/>
<keyword evidence="3" id="KW-1185">Reference proteome</keyword>
<dbReference type="KEGG" id="mxa:MXAN_7131"/>
<evidence type="ECO:0000259" key="1">
    <source>
        <dbReference type="Pfam" id="PF07791"/>
    </source>
</evidence>
<dbReference type="HOGENOM" id="CLU_120443_1_0_7"/>
<organism evidence="2 3">
    <name type="scientific">Myxococcus xanthus (strain DK1622)</name>
    <dbReference type="NCBI Taxonomy" id="246197"/>
    <lineage>
        <taxon>Bacteria</taxon>
        <taxon>Pseudomonadati</taxon>
        <taxon>Myxococcota</taxon>
        <taxon>Myxococcia</taxon>
        <taxon>Myxococcales</taxon>
        <taxon>Cystobacterineae</taxon>
        <taxon>Myxococcaceae</taxon>
        <taxon>Myxococcus</taxon>
    </lineage>
</organism>
<dbReference type="OrthoDB" id="5516602at2"/>
<gene>
    <name evidence="2" type="ordered locus">MXAN_7131</name>
</gene>
<accession>Q1CWH9</accession>
<dbReference type="AlphaFoldDB" id="Q1CWH9"/>
<protein>
    <recommendedName>
        <fullName evidence="1">Immunity MXAN-0049 protein domain-containing protein</fullName>
    </recommendedName>
</protein>
<name>Q1CWH9_MYXXD</name>
<dbReference type="Proteomes" id="UP000002402">
    <property type="component" value="Chromosome"/>
</dbReference>
<evidence type="ECO:0000313" key="2">
    <source>
        <dbReference type="EMBL" id="ABF86327.1"/>
    </source>
</evidence>
<sequence>MGRLVRERGIVRYFEIETLGDINNSELLFLDQEPEVLGLDGYCLAAGEPIGTDYPSEVKVKPSEEHAGIQLSSLLGNNFNYLIASAAVKEAVSEHCVEAAIEYLPFTLLDHRERVRSQDYFFINPLGSIDAVDAAASDIKYHRSGAVVAIRKLVLDPQKLIGAPGLFRLKQDPQRYIVSEPLVRAFKERGFTNLVLREIAVSAVKA</sequence>
<dbReference type="Pfam" id="PF07791">
    <property type="entry name" value="Imm11"/>
    <property type="match status" value="1"/>
</dbReference>
<dbReference type="STRING" id="246197.MXAN_7131"/>
<dbReference type="InterPro" id="IPR012433">
    <property type="entry name" value="Imm11"/>
</dbReference>
<evidence type="ECO:0000313" key="3">
    <source>
        <dbReference type="Proteomes" id="UP000002402"/>
    </source>
</evidence>
<dbReference type="EnsemblBacteria" id="ABF86327">
    <property type="protein sequence ID" value="ABF86327"/>
    <property type="gene ID" value="MXAN_7131"/>
</dbReference>
<feature type="domain" description="Immunity MXAN-0049 protein" evidence="1">
    <location>
        <begin position="53"/>
        <end position="200"/>
    </location>
</feature>
<reference evidence="2 3" key="1">
    <citation type="journal article" date="2006" name="Proc. Natl. Acad. Sci. U.S.A.">
        <title>Evolution of sensory complexity recorded in a myxobacterial genome.</title>
        <authorList>
            <person name="Goldman B.S."/>
            <person name="Nierman W.C."/>
            <person name="Kaiser D."/>
            <person name="Slater S.C."/>
            <person name="Durkin A.S."/>
            <person name="Eisen J.A."/>
            <person name="Ronning C.M."/>
            <person name="Barbazuk W.B."/>
            <person name="Blanchard M."/>
            <person name="Field C."/>
            <person name="Halling C."/>
            <person name="Hinkle G."/>
            <person name="Iartchuk O."/>
            <person name="Kim H.S."/>
            <person name="Mackenzie C."/>
            <person name="Madupu R."/>
            <person name="Miller N."/>
            <person name="Shvartsbeyn A."/>
            <person name="Sullivan S.A."/>
            <person name="Vaudin M."/>
            <person name="Wiegand R."/>
            <person name="Kaplan H.B."/>
        </authorList>
    </citation>
    <scope>NUCLEOTIDE SEQUENCE [LARGE SCALE GENOMIC DNA]</scope>
    <source>
        <strain evidence="3">DK1622</strain>
    </source>
</reference>
<dbReference type="EMBL" id="CP000113">
    <property type="protein sequence ID" value="ABF86327.1"/>
    <property type="molecule type" value="Genomic_DNA"/>
</dbReference>